<protein>
    <submittedName>
        <fullName evidence="1">Uncharacterized protein</fullName>
    </submittedName>
</protein>
<organism evidence="1 2">
    <name type="scientific">Symbiodinium microadriaticum</name>
    <name type="common">Dinoflagellate</name>
    <name type="synonym">Zooxanthella microadriatica</name>
    <dbReference type="NCBI Taxonomy" id="2951"/>
    <lineage>
        <taxon>Eukaryota</taxon>
        <taxon>Sar</taxon>
        <taxon>Alveolata</taxon>
        <taxon>Dinophyceae</taxon>
        <taxon>Suessiales</taxon>
        <taxon>Symbiodiniaceae</taxon>
        <taxon>Symbiodinium</taxon>
    </lineage>
</organism>
<proteinExistence type="predicted"/>
<accession>A0A1Q9DPA3</accession>
<dbReference type="AlphaFoldDB" id="A0A1Q9DPA3"/>
<name>A0A1Q9DPA3_SYMMI</name>
<dbReference type="EMBL" id="LSRX01000449">
    <property type="protein sequence ID" value="OLP96997.1"/>
    <property type="molecule type" value="Genomic_DNA"/>
</dbReference>
<sequence length="231" mass="25262">MSDNSFRTWQEVSVSVRDMWQAYNHWRFRAQWGRRGLLDARRRYAQFEHAPGKHANNGFLTRCAHAQAAEVDSSGEMDTGCLQLIRDGDGVNSIVIAKYRLDSKVKAQSAGPASFNHLTTEADANTPSSGIFWNPSQTVEHACLNFGAMLSELFLISKAMANASVGDFEEVGSAGVSGDASMLPGDVDEDVLGLYAGASTRVPPRSLSQIFVVYTRWATLWRVCDVGGIPV</sequence>
<dbReference type="Proteomes" id="UP000186817">
    <property type="component" value="Unassembled WGS sequence"/>
</dbReference>
<gene>
    <name evidence="1" type="ORF">AK812_SmicGene20701</name>
</gene>
<evidence type="ECO:0000313" key="2">
    <source>
        <dbReference type="Proteomes" id="UP000186817"/>
    </source>
</evidence>
<evidence type="ECO:0000313" key="1">
    <source>
        <dbReference type="EMBL" id="OLP96997.1"/>
    </source>
</evidence>
<reference evidence="1 2" key="1">
    <citation type="submission" date="2016-02" db="EMBL/GenBank/DDBJ databases">
        <title>Genome analysis of coral dinoflagellate symbionts highlights evolutionary adaptations to a symbiotic lifestyle.</title>
        <authorList>
            <person name="Aranda M."/>
            <person name="Li Y."/>
            <person name="Liew Y.J."/>
            <person name="Baumgarten S."/>
            <person name="Simakov O."/>
            <person name="Wilson M."/>
            <person name="Piel J."/>
            <person name="Ashoor H."/>
            <person name="Bougouffa S."/>
            <person name="Bajic V.B."/>
            <person name="Ryu T."/>
            <person name="Ravasi T."/>
            <person name="Bayer T."/>
            <person name="Micklem G."/>
            <person name="Kim H."/>
            <person name="Bhak J."/>
            <person name="Lajeunesse T.C."/>
            <person name="Voolstra C.R."/>
        </authorList>
    </citation>
    <scope>NUCLEOTIDE SEQUENCE [LARGE SCALE GENOMIC DNA]</scope>
    <source>
        <strain evidence="1 2">CCMP2467</strain>
    </source>
</reference>
<comment type="caution">
    <text evidence="1">The sequence shown here is derived from an EMBL/GenBank/DDBJ whole genome shotgun (WGS) entry which is preliminary data.</text>
</comment>
<dbReference type="OrthoDB" id="453939at2759"/>
<keyword evidence="2" id="KW-1185">Reference proteome</keyword>